<dbReference type="EMBL" id="CP047226">
    <property type="protein sequence ID" value="QHG09299.1"/>
    <property type="molecule type" value="Genomic_DNA"/>
</dbReference>
<reference evidence="1" key="1">
    <citation type="journal article" date="2020" name="Microbiol. Resour. Announc.">
        <title>Complete Genome Sequence of Moraxella osloensis Strain YV1, Isolated from an Australian Wastewater Treatment Plant.</title>
        <authorList>
            <person name="Batinovic S."/>
            <person name="Rice D.T.F."/>
            <person name="Seviour R.J."/>
            <person name="Petrovski S."/>
        </authorList>
    </citation>
    <scope>NUCLEOTIDE SEQUENCE</scope>
    <source>
        <strain evidence="1">YV1</strain>
    </source>
</reference>
<evidence type="ECO:0008006" key="2">
    <source>
        <dbReference type="Google" id="ProtNLM"/>
    </source>
</evidence>
<evidence type="ECO:0000313" key="1">
    <source>
        <dbReference type="EMBL" id="QHG09299.1"/>
    </source>
</evidence>
<gene>
    <name evidence="1" type="ORF">GSF12_05020</name>
</gene>
<name>A0A6P1KB44_FAUOS</name>
<organism evidence="1">
    <name type="scientific">Faucicola osloensis</name>
    <name type="common">Moraxella osloensis</name>
    <dbReference type="NCBI Taxonomy" id="34062"/>
    <lineage>
        <taxon>Bacteria</taxon>
        <taxon>Pseudomonadati</taxon>
        <taxon>Pseudomonadota</taxon>
        <taxon>Gammaproteobacteria</taxon>
        <taxon>Moraxellales</taxon>
        <taxon>Moraxellaceae</taxon>
        <taxon>Faucicola</taxon>
    </lineage>
</organism>
<accession>A0A6P1KB44</accession>
<protein>
    <recommendedName>
        <fullName evidence="2">Uracil-DNA glycosylase-like domain-containing protein</fullName>
    </recommendedName>
</protein>
<dbReference type="AlphaFoldDB" id="A0A6P1KB44"/>
<sequence length="211" mass="25154">MKMDLKKFRTEMQQRLSEQQLDNVKVRPFICSGSPLNCKIMMVGYNPAREVNLDVFDADIWHDDIGFDREAFAEHYDIASYNDDLQWNRNHIFQQNLIDEISNHPVIETYLYSVITPKKTLLSPQHKHTHIFDWLYSILKPVLVITQNIDVIKYFEREANKILVRNTFNAITYRDLHCVILPISHLSKKWNDTQMYHLKEEIDELFNLIDL</sequence>
<proteinExistence type="predicted"/>